<evidence type="ECO:0000256" key="7">
    <source>
        <dbReference type="ARBA" id="ARBA00022737"/>
    </source>
</evidence>
<feature type="signal peptide" evidence="18">
    <location>
        <begin position="1"/>
        <end position="20"/>
    </location>
</feature>
<organism evidence="21 22">
    <name type="scientific">Rhynchospora pubera</name>
    <dbReference type="NCBI Taxonomy" id="906938"/>
    <lineage>
        <taxon>Eukaryota</taxon>
        <taxon>Viridiplantae</taxon>
        <taxon>Streptophyta</taxon>
        <taxon>Embryophyta</taxon>
        <taxon>Tracheophyta</taxon>
        <taxon>Spermatophyta</taxon>
        <taxon>Magnoliopsida</taxon>
        <taxon>Liliopsida</taxon>
        <taxon>Poales</taxon>
        <taxon>Cyperaceae</taxon>
        <taxon>Cyperoideae</taxon>
        <taxon>Rhynchosporeae</taxon>
        <taxon>Rhynchospora</taxon>
    </lineage>
</organism>
<dbReference type="InterPro" id="IPR038408">
    <property type="entry name" value="GNK2_sf"/>
</dbReference>
<dbReference type="EMBL" id="JAMFTS010000001">
    <property type="protein sequence ID" value="KAJ4809421.1"/>
    <property type="molecule type" value="Genomic_DNA"/>
</dbReference>
<dbReference type="InterPro" id="IPR008271">
    <property type="entry name" value="Ser/Thr_kinase_AS"/>
</dbReference>
<dbReference type="InterPro" id="IPR002902">
    <property type="entry name" value="GNK2"/>
</dbReference>
<keyword evidence="3" id="KW-0723">Serine/threonine-protein kinase</keyword>
<comment type="catalytic activity">
    <reaction evidence="16">
        <text>L-seryl-[protein] + ATP = O-phospho-L-seryl-[protein] + ADP + H(+)</text>
        <dbReference type="Rhea" id="RHEA:17989"/>
        <dbReference type="Rhea" id="RHEA-COMP:9863"/>
        <dbReference type="Rhea" id="RHEA-COMP:11604"/>
        <dbReference type="ChEBI" id="CHEBI:15378"/>
        <dbReference type="ChEBI" id="CHEBI:29999"/>
        <dbReference type="ChEBI" id="CHEBI:30616"/>
        <dbReference type="ChEBI" id="CHEBI:83421"/>
        <dbReference type="ChEBI" id="CHEBI:456216"/>
        <dbReference type="EC" id="2.7.11.1"/>
    </reaction>
</comment>
<dbReference type="InterPro" id="IPR000719">
    <property type="entry name" value="Prot_kinase_dom"/>
</dbReference>
<dbReference type="GO" id="GO:0005524">
    <property type="term" value="F:ATP binding"/>
    <property type="evidence" value="ECO:0007669"/>
    <property type="project" value="UniProtKB-KW"/>
</dbReference>
<feature type="domain" description="Protein kinase" evidence="19">
    <location>
        <begin position="345"/>
        <end position="513"/>
    </location>
</feature>
<dbReference type="GO" id="GO:0004674">
    <property type="term" value="F:protein serine/threonine kinase activity"/>
    <property type="evidence" value="ECO:0007669"/>
    <property type="project" value="UniProtKB-KW"/>
</dbReference>
<keyword evidence="7" id="KW-0677">Repeat</keyword>
<dbReference type="PROSITE" id="PS51473">
    <property type="entry name" value="GNK2"/>
    <property type="match status" value="2"/>
</dbReference>
<evidence type="ECO:0000313" key="22">
    <source>
        <dbReference type="Proteomes" id="UP001140206"/>
    </source>
</evidence>
<dbReference type="InterPro" id="IPR052059">
    <property type="entry name" value="CR_Ser/Thr_kinase"/>
</dbReference>
<dbReference type="EC" id="2.7.11.1" evidence="2"/>
<dbReference type="Pfam" id="PF01657">
    <property type="entry name" value="Stress-antifung"/>
    <property type="match status" value="2"/>
</dbReference>
<dbReference type="FunFam" id="1.10.510.10:FF:001023">
    <property type="entry name" value="Os07g0541700 protein"/>
    <property type="match status" value="1"/>
</dbReference>
<dbReference type="Gene3D" id="1.10.510.10">
    <property type="entry name" value="Transferase(Phosphotransferase) domain 1"/>
    <property type="match status" value="1"/>
</dbReference>
<accession>A0AAV8H006</accession>
<evidence type="ECO:0000256" key="15">
    <source>
        <dbReference type="ARBA" id="ARBA00047899"/>
    </source>
</evidence>
<gene>
    <name evidence="21" type="ORF">LUZ62_021987</name>
</gene>
<dbReference type="PANTHER" id="PTHR47973">
    <property type="entry name" value="CYSTEINE-RICH RECEPTOR-LIKE PROTEIN KINASE 3"/>
    <property type="match status" value="1"/>
</dbReference>
<evidence type="ECO:0000256" key="11">
    <source>
        <dbReference type="ARBA" id="ARBA00022989"/>
    </source>
</evidence>
<dbReference type="PROSITE" id="PS00108">
    <property type="entry name" value="PROTEIN_KINASE_ST"/>
    <property type="match status" value="1"/>
</dbReference>
<evidence type="ECO:0000256" key="1">
    <source>
        <dbReference type="ARBA" id="ARBA00004167"/>
    </source>
</evidence>
<evidence type="ECO:0000256" key="18">
    <source>
        <dbReference type="SAM" id="SignalP"/>
    </source>
</evidence>
<dbReference type="InterPro" id="IPR011009">
    <property type="entry name" value="Kinase-like_dom_sf"/>
</dbReference>
<evidence type="ECO:0000256" key="9">
    <source>
        <dbReference type="ARBA" id="ARBA00022777"/>
    </source>
</evidence>
<evidence type="ECO:0000256" key="17">
    <source>
        <dbReference type="SAM" id="Phobius"/>
    </source>
</evidence>
<keyword evidence="14" id="KW-0325">Glycoprotein</keyword>
<keyword evidence="10" id="KW-0067">ATP-binding</keyword>
<evidence type="ECO:0000313" key="21">
    <source>
        <dbReference type="EMBL" id="KAJ4809421.1"/>
    </source>
</evidence>
<keyword evidence="9 21" id="KW-0418">Kinase</keyword>
<keyword evidence="22" id="KW-1185">Reference proteome</keyword>
<keyword evidence="13 21" id="KW-0675">Receptor</keyword>
<dbReference type="Gene3D" id="3.30.430.20">
    <property type="entry name" value="Gnk2 domain, C-X8-C-X2-C motif"/>
    <property type="match status" value="2"/>
</dbReference>
<keyword evidence="4" id="KW-0808">Transferase</keyword>
<keyword evidence="5 17" id="KW-0812">Transmembrane</keyword>
<evidence type="ECO:0000259" key="20">
    <source>
        <dbReference type="PROSITE" id="PS51473"/>
    </source>
</evidence>
<dbReference type="Gene3D" id="3.30.200.20">
    <property type="entry name" value="Phosphorylase Kinase, domain 1"/>
    <property type="match status" value="1"/>
</dbReference>
<evidence type="ECO:0000256" key="6">
    <source>
        <dbReference type="ARBA" id="ARBA00022729"/>
    </source>
</evidence>
<dbReference type="Proteomes" id="UP001140206">
    <property type="component" value="Chromosome 1"/>
</dbReference>
<dbReference type="FunFam" id="3.30.200.20:FF:000142">
    <property type="entry name" value="Cysteine-rich receptor-like protein kinase 10"/>
    <property type="match status" value="1"/>
</dbReference>
<comment type="caution">
    <text evidence="21">The sequence shown here is derived from an EMBL/GenBank/DDBJ whole genome shotgun (WGS) entry which is preliminary data.</text>
</comment>
<protein>
    <recommendedName>
        <fullName evidence="2">non-specific serine/threonine protein kinase</fullName>
        <ecNumber evidence="2">2.7.11.1</ecNumber>
    </recommendedName>
</protein>
<feature type="chain" id="PRO_5043709398" description="non-specific serine/threonine protein kinase" evidence="18">
    <location>
        <begin position="21"/>
        <end position="513"/>
    </location>
</feature>
<feature type="transmembrane region" description="Helical" evidence="17">
    <location>
        <begin position="271"/>
        <end position="292"/>
    </location>
</feature>
<keyword evidence="11 17" id="KW-1133">Transmembrane helix</keyword>
<evidence type="ECO:0000256" key="12">
    <source>
        <dbReference type="ARBA" id="ARBA00023136"/>
    </source>
</evidence>
<dbReference type="AlphaFoldDB" id="A0AAV8H006"/>
<evidence type="ECO:0000256" key="10">
    <source>
        <dbReference type="ARBA" id="ARBA00022840"/>
    </source>
</evidence>
<name>A0AAV8H006_9POAL</name>
<evidence type="ECO:0000256" key="3">
    <source>
        <dbReference type="ARBA" id="ARBA00022527"/>
    </source>
</evidence>
<evidence type="ECO:0000256" key="14">
    <source>
        <dbReference type="ARBA" id="ARBA00023180"/>
    </source>
</evidence>
<keyword evidence="8" id="KW-0547">Nucleotide-binding</keyword>
<dbReference type="SUPFAM" id="SSF56112">
    <property type="entry name" value="Protein kinase-like (PK-like)"/>
    <property type="match status" value="1"/>
</dbReference>
<reference evidence="21" key="1">
    <citation type="submission" date="2022-08" db="EMBL/GenBank/DDBJ databases">
        <authorList>
            <person name="Marques A."/>
        </authorList>
    </citation>
    <scope>NUCLEOTIDE SEQUENCE</scope>
    <source>
        <strain evidence="21">RhyPub2mFocal</strain>
        <tissue evidence="21">Leaves</tissue>
    </source>
</reference>
<sequence length="513" mass="56668">MPSIELFFIVLFTKLGITLSSIHGNNYYTPEFSNCTCNHTNNINFQFDLNQLFSSLKSSAESSNGFAKSSVNAGTRNQINGLIMCYNDAAQGNCSACLNFSTESAIKLCPDSRSATFTYDWCFLRYSDDNFISTLTLEQMPNCINNEFDVSNSSSMHGTVFELLNSLRLEAINSTLLFAYGNMTDPGINHSVYGLVECTKDLSQYDCGSCIKSALENLSGCSRSTRARGARISFMSCYIRYELYPLPLLTFKPLAPGLLPPFNEGSKTKHVGVAAICAPGSFLFIVAAVACLGRVRKTKNIMTRDNVASITGSKEVEETGLESTGVHGDCQVFLLSEIKSATDNFSEKNKLGEGGFGPVYKGVLPNGEGIAVKRLAGWSKQGLVELKNEVVLLAKLNHKNLVKLLGYCVEEKEKLLCYEYLCNESLDKHLSGTDETKREQLSWQIRYKILQGISSGLQHLHSESGLRIVHRDLKPSNILLDENMTPKISDFGLARLYNDDQTHKETSIIAGTW</sequence>
<evidence type="ECO:0000256" key="13">
    <source>
        <dbReference type="ARBA" id="ARBA00023170"/>
    </source>
</evidence>
<evidence type="ECO:0000256" key="2">
    <source>
        <dbReference type="ARBA" id="ARBA00012513"/>
    </source>
</evidence>
<feature type="domain" description="Gnk2-homologous" evidence="20">
    <location>
        <begin position="27"/>
        <end position="131"/>
    </location>
</feature>
<dbReference type="GO" id="GO:0016020">
    <property type="term" value="C:membrane"/>
    <property type="evidence" value="ECO:0007669"/>
    <property type="project" value="UniProtKB-SubCell"/>
</dbReference>
<evidence type="ECO:0000259" key="19">
    <source>
        <dbReference type="PROSITE" id="PS50011"/>
    </source>
</evidence>
<feature type="domain" description="Gnk2-homologous" evidence="20">
    <location>
        <begin position="138"/>
        <end position="246"/>
    </location>
</feature>
<comment type="catalytic activity">
    <reaction evidence="15">
        <text>L-threonyl-[protein] + ATP = O-phospho-L-threonyl-[protein] + ADP + H(+)</text>
        <dbReference type="Rhea" id="RHEA:46608"/>
        <dbReference type="Rhea" id="RHEA-COMP:11060"/>
        <dbReference type="Rhea" id="RHEA-COMP:11605"/>
        <dbReference type="ChEBI" id="CHEBI:15378"/>
        <dbReference type="ChEBI" id="CHEBI:30013"/>
        <dbReference type="ChEBI" id="CHEBI:30616"/>
        <dbReference type="ChEBI" id="CHEBI:61977"/>
        <dbReference type="ChEBI" id="CHEBI:456216"/>
        <dbReference type="EC" id="2.7.11.1"/>
    </reaction>
</comment>
<dbReference type="SMART" id="SM00220">
    <property type="entry name" value="S_TKc"/>
    <property type="match status" value="1"/>
</dbReference>
<keyword evidence="12 17" id="KW-0472">Membrane</keyword>
<proteinExistence type="predicted"/>
<evidence type="ECO:0000256" key="4">
    <source>
        <dbReference type="ARBA" id="ARBA00022679"/>
    </source>
</evidence>
<comment type="subcellular location">
    <subcellularLocation>
        <location evidence="1">Membrane</location>
        <topology evidence="1">Single-pass membrane protein</topology>
    </subcellularLocation>
</comment>
<dbReference type="CDD" id="cd23509">
    <property type="entry name" value="Gnk2-like"/>
    <property type="match status" value="2"/>
</dbReference>
<dbReference type="Pfam" id="PF00069">
    <property type="entry name" value="Pkinase"/>
    <property type="match status" value="1"/>
</dbReference>
<evidence type="ECO:0000256" key="16">
    <source>
        <dbReference type="ARBA" id="ARBA00048679"/>
    </source>
</evidence>
<evidence type="ECO:0000256" key="8">
    <source>
        <dbReference type="ARBA" id="ARBA00022741"/>
    </source>
</evidence>
<evidence type="ECO:0000256" key="5">
    <source>
        <dbReference type="ARBA" id="ARBA00022692"/>
    </source>
</evidence>
<dbReference type="PROSITE" id="PS50011">
    <property type="entry name" value="PROTEIN_KINASE_DOM"/>
    <property type="match status" value="1"/>
</dbReference>
<keyword evidence="6 18" id="KW-0732">Signal</keyword>